<sequence length="199" mass="23397">MRIFDFLKEIFLLNNKNETPNEEIAVESPNIDVNSELSIEERERNFYFQKFEDFDKIRIAQDNLELNGEGTCIMISGSDRYGHVKFRFYASAKSNSEIVCSVSEKELPKYCRDSVDKVANLFIDFIEKERADGQKFIFEIIDSTYHPVDARAMAYEVATFRAIQNSFDESLHKPNLRLVRREIKQEKIVKIKRKSNFKL</sequence>
<evidence type="ECO:0000313" key="1">
    <source>
        <dbReference type="EMBL" id="SMO47349.1"/>
    </source>
</evidence>
<gene>
    <name evidence="1" type="ORF">SAMN06265220_1011062</name>
</gene>
<dbReference type="AlphaFoldDB" id="A0A521BJT1"/>
<dbReference type="Gene3D" id="3.30.230.10">
    <property type="match status" value="1"/>
</dbReference>
<dbReference type="OrthoDB" id="797685at2"/>
<name>A0A521BJT1_9FLAO</name>
<dbReference type="InterPro" id="IPR014721">
    <property type="entry name" value="Ribsml_uS5_D2-typ_fold_subgr"/>
</dbReference>
<reference evidence="1 2" key="1">
    <citation type="submission" date="2017-05" db="EMBL/GenBank/DDBJ databases">
        <authorList>
            <person name="Varghese N."/>
            <person name="Submissions S."/>
        </authorList>
    </citation>
    <scope>NUCLEOTIDE SEQUENCE [LARGE SCALE GENOMIC DNA]</scope>
    <source>
        <strain evidence="1 2">DSM 29982</strain>
    </source>
</reference>
<dbReference type="RefSeq" id="WP_111378175.1">
    <property type="nucleotide sequence ID" value="NZ_CP043612.1"/>
</dbReference>
<dbReference type="EMBL" id="FXTQ01000001">
    <property type="protein sequence ID" value="SMO47349.1"/>
    <property type="molecule type" value="Genomic_DNA"/>
</dbReference>
<protein>
    <submittedName>
        <fullName evidence="1">Uncharacterized protein</fullName>
    </submittedName>
</protein>
<dbReference type="Proteomes" id="UP000319267">
    <property type="component" value="Unassembled WGS sequence"/>
</dbReference>
<accession>A0A521BJT1</accession>
<evidence type="ECO:0000313" key="2">
    <source>
        <dbReference type="Proteomes" id="UP000319267"/>
    </source>
</evidence>
<keyword evidence="2" id="KW-1185">Reference proteome</keyword>
<proteinExistence type="predicted"/>
<organism evidence="1 2">
    <name type="scientific">Flavobacterium nitrogenifigens</name>
    <dbReference type="NCBI Taxonomy" id="1617283"/>
    <lineage>
        <taxon>Bacteria</taxon>
        <taxon>Pseudomonadati</taxon>
        <taxon>Bacteroidota</taxon>
        <taxon>Flavobacteriia</taxon>
        <taxon>Flavobacteriales</taxon>
        <taxon>Flavobacteriaceae</taxon>
        <taxon>Flavobacterium</taxon>
    </lineage>
</organism>